<proteinExistence type="predicted"/>
<evidence type="ECO:0000313" key="2">
    <source>
        <dbReference type="EMBL" id="KAL3775364.1"/>
    </source>
</evidence>
<evidence type="ECO:0000313" key="3">
    <source>
        <dbReference type="Proteomes" id="UP001530315"/>
    </source>
</evidence>
<dbReference type="Gene3D" id="3.40.50.150">
    <property type="entry name" value="Vaccinia Virus protein VP39"/>
    <property type="match status" value="1"/>
</dbReference>
<protein>
    <recommendedName>
        <fullName evidence="4">Catechol O-methyltransferase</fullName>
    </recommendedName>
</protein>
<feature type="region of interest" description="Disordered" evidence="1">
    <location>
        <begin position="1"/>
        <end position="23"/>
    </location>
</feature>
<gene>
    <name evidence="2" type="ORF">ACHAW5_006506</name>
</gene>
<dbReference type="EMBL" id="JALLAZ020001416">
    <property type="protein sequence ID" value="KAL3775364.1"/>
    <property type="molecule type" value="Genomic_DNA"/>
</dbReference>
<keyword evidence="3" id="KW-1185">Reference proteome</keyword>
<accession>A0ABD3NIJ9</accession>
<evidence type="ECO:0008006" key="4">
    <source>
        <dbReference type="Google" id="ProtNLM"/>
    </source>
</evidence>
<comment type="caution">
    <text evidence="2">The sequence shown here is derived from an EMBL/GenBank/DDBJ whole genome shotgun (WGS) entry which is preliminary data.</text>
</comment>
<evidence type="ECO:0000256" key="1">
    <source>
        <dbReference type="SAM" id="MobiDB-lite"/>
    </source>
</evidence>
<reference evidence="2 3" key="1">
    <citation type="submission" date="2024-10" db="EMBL/GenBank/DDBJ databases">
        <title>Updated reference genomes for cyclostephanoid diatoms.</title>
        <authorList>
            <person name="Roberts W.R."/>
            <person name="Alverson A.J."/>
        </authorList>
    </citation>
    <scope>NUCLEOTIDE SEQUENCE [LARGE SCALE GENOMIC DNA]</scope>
    <source>
        <strain evidence="2 3">AJA276-08</strain>
    </source>
</reference>
<dbReference type="PANTHER" id="PTHR43836:SF2">
    <property type="entry name" value="CATECHOL O-METHYLTRANSFERASE 1-RELATED"/>
    <property type="match status" value="1"/>
</dbReference>
<dbReference type="InterPro" id="IPR029063">
    <property type="entry name" value="SAM-dependent_MTases_sf"/>
</dbReference>
<dbReference type="SUPFAM" id="SSF53335">
    <property type="entry name" value="S-adenosyl-L-methionine-dependent methyltransferases"/>
    <property type="match status" value="1"/>
</dbReference>
<organism evidence="2 3">
    <name type="scientific">Stephanodiscus triporus</name>
    <dbReference type="NCBI Taxonomy" id="2934178"/>
    <lineage>
        <taxon>Eukaryota</taxon>
        <taxon>Sar</taxon>
        <taxon>Stramenopiles</taxon>
        <taxon>Ochrophyta</taxon>
        <taxon>Bacillariophyta</taxon>
        <taxon>Coscinodiscophyceae</taxon>
        <taxon>Thalassiosirophycidae</taxon>
        <taxon>Stephanodiscales</taxon>
        <taxon>Stephanodiscaceae</taxon>
        <taxon>Stephanodiscus</taxon>
    </lineage>
</organism>
<dbReference type="AlphaFoldDB" id="A0ABD3NIJ9"/>
<dbReference type="Proteomes" id="UP001530315">
    <property type="component" value="Unassembled WGS sequence"/>
</dbReference>
<dbReference type="PANTHER" id="PTHR43836">
    <property type="entry name" value="CATECHOL O-METHYLTRANSFERASE 1-RELATED"/>
    <property type="match status" value="1"/>
</dbReference>
<sequence>MSLLAHVRNDCSSKTTTTTTTTRSCHSRDVLRAIDDFCVSRHWMMHVGPEKGDILAGALRGAMLAKKAMAKARARAAVVPTAAASSSSSSSSTSYNVQFVAVELGTYCGYASMLMGATMREVMSSSDDGDGMDCRLFTAEINVEYAKIASEIIRLGRMEDLISVHEVGYDGRDTDVVSAVADAMSNDVPRCDVDTTAATTPTIDFLFIDHDKDAYTSDLCKLEASGMIRSGTRVVADNVIFANIDDYVGYVRRKEEMGIVKTTTIPCHVEYSSYNDESRGTVQNYQDGIEITDYLRDP</sequence>
<name>A0ABD3NIJ9_9STRA</name>